<evidence type="ECO:0000256" key="7">
    <source>
        <dbReference type="RuleBase" id="RU003619"/>
    </source>
</evidence>
<dbReference type="GO" id="GO:0000049">
    <property type="term" value="F:tRNA binding"/>
    <property type="evidence" value="ECO:0007669"/>
    <property type="project" value="UniProtKB-UniRule"/>
</dbReference>
<dbReference type="Proteomes" id="UP000231267">
    <property type="component" value="Unassembled WGS sequence"/>
</dbReference>
<name>A0A2J0LDC9_9BACT</name>
<comment type="caution">
    <text evidence="9">The sequence shown here is derived from an EMBL/GenBank/DDBJ whole genome shotgun (WGS) entry which is preliminary data.</text>
</comment>
<dbReference type="Gene3D" id="1.10.455.10">
    <property type="entry name" value="Ribosomal protein S7 domain"/>
    <property type="match status" value="1"/>
</dbReference>
<evidence type="ECO:0000256" key="5">
    <source>
        <dbReference type="ARBA" id="ARBA00023274"/>
    </source>
</evidence>
<dbReference type="EMBL" id="PFGP01000138">
    <property type="protein sequence ID" value="PIW65868.1"/>
    <property type="molecule type" value="Genomic_DNA"/>
</dbReference>
<evidence type="ECO:0000256" key="6">
    <source>
        <dbReference type="HAMAP-Rule" id="MF_00480"/>
    </source>
</evidence>
<gene>
    <name evidence="6" type="primary">rpsG</name>
    <name evidence="9" type="ORF">COW11_06245</name>
</gene>
<evidence type="ECO:0000256" key="3">
    <source>
        <dbReference type="ARBA" id="ARBA00022884"/>
    </source>
</evidence>
<evidence type="ECO:0000256" key="1">
    <source>
        <dbReference type="ARBA" id="ARBA00007151"/>
    </source>
</evidence>
<reference evidence="9 10" key="1">
    <citation type="submission" date="2017-09" db="EMBL/GenBank/DDBJ databases">
        <title>Depth-based differentiation of microbial function through sediment-hosted aquifers and enrichment of novel symbionts in the deep terrestrial subsurface.</title>
        <authorList>
            <person name="Probst A.J."/>
            <person name="Ladd B."/>
            <person name="Jarett J.K."/>
            <person name="Geller-Mcgrath D.E."/>
            <person name="Sieber C.M."/>
            <person name="Emerson J.B."/>
            <person name="Anantharaman K."/>
            <person name="Thomas B.C."/>
            <person name="Malmstrom R."/>
            <person name="Stieglmeier M."/>
            <person name="Klingl A."/>
            <person name="Woyke T."/>
            <person name="Ryan C.M."/>
            <person name="Banfield J.F."/>
        </authorList>
    </citation>
    <scope>NUCLEOTIDE SEQUENCE [LARGE SCALE GENOMIC DNA]</scope>
    <source>
        <strain evidence="9">CG12_big_fil_rev_8_21_14_0_65_43_15</strain>
    </source>
</reference>
<evidence type="ECO:0000256" key="4">
    <source>
        <dbReference type="ARBA" id="ARBA00022980"/>
    </source>
</evidence>
<dbReference type="InterPro" id="IPR020606">
    <property type="entry name" value="Ribosomal_uS7_CS"/>
</dbReference>
<protein>
    <recommendedName>
        <fullName evidence="6">Small ribosomal subunit protein uS7</fullName>
    </recommendedName>
</protein>
<dbReference type="Pfam" id="PF00177">
    <property type="entry name" value="Ribosomal_S7"/>
    <property type="match status" value="1"/>
</dbReference>
<keyword evidence="2 6" id="KW-0699">rRNA-binding</keyword>
<dbReference type="InterPro" id="IPR036823">
    <property type="entry name" value="Ribosomal_uS7_dom_sf"/>
</dbReference>
<dbReference type="AlphaFoldDB" id="A0A2J0LDC9"/>
<dbReference type="PANTHER" id="PTHR11205">
    <property type="entry name" value="RIBOSOMAL PROTEIN S7"/>
    <property type="match status" value="1"/>
</dbReference>
<evidence type="ECO:0000313" key="10">
    <source>
        <dbReference type="Proteomes" id="UP000231267"/>
    </source>
</evidence>
<comment type="similarity">
    <text evidence="1 6 7">Belongs to the universal ribosomal protein uS7 family.</text>
</comment>
<dbReference type="SUPFAM" id="SSF47973">
    <property type="entry name" value="Ribosomal protein S7"/>
    <property type="match status" value="1"/>
</dbReference>
<evidence type="ECO:0000256" key="2">
    <source>
        <dbReference type="ARBA" id="ARBA00022730"/>
    </source>
</evidence>
<dbReference type="InterPro" id="IPR023798">
    <property type="entry name" value="Ribosomal_uS7_dom"/>
</dbReference>
<dbReference type="InterPro" id="IPR000235">
    <property type="entry name" value="Ribosomal_uS7"/>
</dbReference>
<dbReference type="CDD" id="cd14869">
    <property type="entry name" value="uS7_Bacteria"/>
    <property type="match status" value="1"/>
</dbReference>
<keyword evidence="5 6" id="KW-0687">Ribonucleoprotein</keyword>
<evidence type="ECO:0000313" key="9">
    <source>
        <dbReference type="EMBL" id="PIW65868.1"/>
    </source>
</evidence>
<dbReference type="GO" id="GO:0003735">
    <property type="term" value="F:structural constituent of ribosome"/>
    <property type="evidence" value="ECO:0007669"/>
    <property type="project" value="InterPro"/>
</dbReference>
<dbReference type="PIRSF" id="PIRSF002122">
    <property type="entry name" value="RPS7p_RPS7a_RPS5e_RPS7o"/>
    <property type="match status" value="1"/>
</dbReference>
<keyword evidence="4 6" id="KW-0689">Ribosomal protein</keyword>
<accession>A0A2J0LDC9</accession>
<dbReference type="GO" id="GO:0006412">
    <property type="term" value="P:translation"/>
    <property type="evidence" value="ECO:0007669"/>
    <property type="project" value="UniProtKB-UniRule"/>
</dbReference>
<dbReference type="InterPro" id="IPR005717">
    <property type="entry name" value="Ribosomal_uS7_bac/org-type"/>
</dbReference>
<dbReference type="FunFam" id="1.10.455.10:FF:000001">
    <property type="entry name" value="30S ribosomal protein S7"/>
    <property type="match status" value="1"/>
</dbReference>
<feature type="domain" description="Small ribosomal subunit protein uS7" evidence="8">
    <location>
        <begin position="1"/>
        <end position="149"/>
    </location>
</feature>
<comment type="function">
    <text evidence="6">One of the primary rRNA binding proteins, it binds directly to 16S rRNA where it nucleates assembly of the head domain of the 30S subunit. Is located at the subunit interface close to the decoding center, probably blocks exit of the E-site tRNA.</text>
</comment>
<organism evidence="9 10">
    <name type="scientific">Candidatus Taenaricola geysiri</name>
    <dbReference type="NCBI Taxonomy" id="1974752"/>
    <lineage>
        <taxon>Bacteria</taxon>
        <taxon>Pseudomonadati</taxon>
        <taxon>Candidatus Omnitrophota</taxon>
        <taxon>Candidatus Taenaricola</taxon>
    </lineage>
</organism>
<dbReference type="NCBIfam" id="TIGR01029">
    <property type="entry name" value="rpsG_bact"/>
    <property type="match status" value="1"/>
</dbReference>
<sequence>MRRRRAEKRQVTPDPKYNSKLITKFVNCVMRDGKKSTAEAIVYGSLDIVCKKLNKTETIEVLQKAVDNARPLLELKPRRVGGATYQIPIEVSNERGVAVVLRWIRNFARARKGKPMKERLALEILDAYNGTGSAIKKREDTHKMAEANKAFAHFKW</sequence>
<keyword evidence="6" id="KW-0820">tRNA-binding</keyword>
<dbReference type="GO" id="GO:0019843">
    <property type="term" value="F:rRNA binding"/>
    <property type="evidence" value="ECO:0007669"/>
    <property type="project" value="UniProtKB-UniRule"/>
</dbReference>
<keyword evidence="3 6" id="KW-0694">RNA-binding</keyword>
<comment type="subunit">
    <text evidence="6">Part of the 30S ribosomal subunit. Contacts proteins S9 and S11.</text>
</comment>
<dbReference type="GO" id="GO:0015935">
    <property type="term" value="C:small ribosomal subunit"/>
    <property type="evidence" value="ECO:0007669"/>
    <property type="project" value="InterPro"/>
</dbReference>
<evidence type="ECO:0000259" key="8">
    <source>
        <dbReference type="Pfam" id="PF00177"/>
    </source>
</evidence>
<dbReference type="PROSITE" id="PS00052">
    <property type="entry name" value="RIBOSOMAL_S7"/>
    <property type="match status" value="1"/>
</dbReference>
<dbReference type="HAMAP" id="MF_00480_B">
    <property type="entry name" value="Ribosomal_uS7_B"/>
    <property type="match status" value="1"/>
</dbReference>
<proteinExistence type="inferred from homology"/>